<dbReference type="InterPro" id="IPR006708">
    <property type="entry name" value="Pex19"/>
</dbReference>
<dbReference type="Proteomes" id="UP001391051">
    <property type="component" value="Unassembled WGS sequence"/>
</dbReference>
<sequence length="400" mass="42234">MSENNDLPANGESSTKPDVASPAEHVTETAPAPTAAATATATATATTAADPGDPDEDDLDDLDDMLEEFSAAKIDPKKTGASVPGPAKPATNPATAAKTAPTIPTLAGDVPGPDLDDFSEDEFQKQLQAGMAELMGDLDKNPEMQAQFEKIFKELGAAAAEGGEAPPAPAAAAASASAPKQPAASGSSTKSADKVAADLSADANFQETIRRTMARMQESGDQATAAAAAEGSEDDFMAEMLKAMKDMPGGGAGGEGSEEEFSKMLMGMMEQLTNKEILYEPMKELNDKYPGWLEKNGAGLGADDKKKYEEQCRLVREMVQKFEEPSYKDENVGDREYIVERMQKVKSTPETAIIHSRGVQHYADFRIQMQSSGSPPADLVGDMPSAKEVLDMPDESCAPQ</sequence>
<feature type="compositionally biased region" description="Low complexity" evidence="1">
    <location>
        <begin position="28"/>
        <end position="51"/>
    </location>
</feature>
<dbReference type="Gene3D" id="1.20.120.900">
    <property type="entry name" value="Pex19, mPTS binding domain"/>
    <property type="match status" value="1"/>
</dbReference>
<accession>A0ABR1PV26</accession>
<dbReference type="RefSeq" id="XP_066693624.1">
    <property type="nucleotide sequence ID" value="XM_066849481.1"/>
</dbReference>
<keyword evidence="3" id="KW-1185">Reference proteome</keyword>
<evidence type="ECO:0000313" key="2">
    <source>
        <dbReference type="EMBL" id="KAK7940872.1"/>
    </source>
</evidence>
<dbReference type="GeneID" id="92082543"/>
<evidence type="ECO:0000313" key="3">
    <source>
        <dbReference type="Proteomes" id="UP001391051"/>
    </source>
</evidence>
<feature type="compositionally biased region" description="Acidic residues" evidence="1">
    <location>
        <begin position="52"/>
        <end position="67"/>
    </location>
</feature>
<comment type="caution">
    <text evidence="2">The sequence shown here is derived from an EMBL/GenBank/DDBJ whole genome shotgun (WGS) entry which is preliminary data.</text>
</comment>
<dbReference type="PANTHER" id="PTHR12774:SF2">
    <property type="entry name" value="PEROXISOMAL BIOGENESIS FACTOR 19"/>
    <property type="match status" value="1"/>
</dbReference>
<proteinExistence type="predicted"/>
<feature type="region of interest" description="Disordered" evidence="1">
    <location>
        <begin position="1"/>
        <end position="118"/>
    </location>
</feature>
<name>A0ABR1PV26_9PEZI</name>
<reference evidence="2 3" key="1">
    <citation type="submission" date="2023-01" db="EMBL/GenBank/DDBJ databases">
        <title>Analysis of 21 Apiospora genomes using comparative genomics revels a genus with tremendous synthesis potential of carbohydrate active enzymes and secondary metabolites.</title>
        <authorList>
            <person name="Sorensen T."/>
        </authorList>
    </citation>
    <scope>NUCLEOTIDE SEQUENCE [LARGE SCALE GENOMIC DNA]</scope>
    <source>
        <strain evidence="2 3">CBS 24483</strain>
    </source>
</reference>
<dbReference type="Pfam" id="PF04614">
    <property type="entry name" value="Pex19"/>
    <property type="match status" value="1"/>
</dbReference>
<dbReference type="EMBL" id="JAQQWE010000009">
    <property type="protein sequence ID" value="KAK7940872.1"/>
    <property type="molecule type" value="Genomic_DNA"/>
</dbReference>
<feature type="region of interest" description="Disordered" evidence="1">
    <location>
        <begin position="159"/>
        <end position="195"/>
    </location>
</feature>
<evidence type="ECO:0000256" key="1">
    <source>
        <dbReference type="SAM" id="MobiDB-lite"/>
    </source>
</evidence>
<feature type="compositionally biased region" description="Low complexity" evidence="1">
    <location>
        <begin position="159"/>
        <end position="188"/>
    </location>
</feature>
<feature type="compositionally biased region" description="Polar residues" evidence="1">
    <location>
        <begin position="1"/>
        <end position="16"/>
    </location>
</feature>
<protein>
    <submittedName>
        <fullName evidence="2">Peroxin</fullName>
    </submittedName>
</protein>
<dbReference type="InterPro" id="IPR038322">
    <property type="entry name" value="Pex19_C_sf"/>
</dbReference>
<organism evidence="2 3">
    <name type="scientific">Apiospora aurea</name>
    <dbReference type="NCBI Taxonomy" id="335848"/>
    <lineage>
        <taxon>Eukaryota</taxon>
        <taxon>Fungi</taxon>
        <taxon>Dikarya</taxon>
        <taxon>Ascomycota</taxon>
        <taxon>Pezizomycotina</taxon>
        <taxon>Sordariomycetes</taxon>
        <taxon>Xylariomycetidae</taxon>
        <taxon>Amphisphaeriales</taxon>
        <taxon>Apiosporaceae</taxon>
        <taxon>Apiospora</taxon>
    </lineage>
</organism>
<gene>
    <name evidence="2" type="ORF">PG986_013259</name>
</gene>
<dbReference type="PANTHER" id="PTHR12774">
    <property type="entry name" value="PEROXISOMAL BIOGENESIS FACTOR 19"/>
    <property type="match status" value="1"/>
</dbReference>
<feature type="compositionally biased region" description="Low complexity" evidence="1">
    <location>
        <begin position="88"/>
        <end position="107"/>
    </location>
</feature>